<keyword evidence="4" id="KW-1185">Reference proteome</keyword>
<dbReference type="InterPro" id="IPR000210">
    <property type="entry name" value="BTB/POZ_dom"/>
</dbReference>
<accession>A0AA39CJ83</accession>
<comment type="caution">
    <text evidence="3">The sequence shown here is derived from an EMBL/GenBank/DDBJ whole genome shotgun (WGS) entry which is preliminary data.</text>
</comment>
<sequence length="293" mass="32698">MATFDWAALSAAPQVPRGTATVTIFAGAGEEKFVVHKDPLCAASKFFDGAFNGQFAEGRSNELRLPEEHPGLIELLCDWIYIPPKAIATWHPAEFQNTWLQDCFWLEVFMMADRLLIPGLSILALGRVITIFNHLIPRIPTIDLIRSLYKGNGPEIIKQYIAQHIVYWMPKSVKTDDWLVLLKANGGLMTMFGSAIADMSTDDNAFTVSPHPNKLVWAQKHGFDVEELGKEARKADHLKTTSQQLPGYAQVNQARKHASYGVVADSTTWSKETSATDTPSALKKRKQGPGRYW</sequence>
<gene>
    <name evidence="3" type="ORF">H2200_005054</name>
</gene>
<evidence type="ECO:0000313" key="3">
    <source>
        <dbReference type="EMBL" id="KAJ9610277.1"/>
    </source>
</evidence>
<organism evidence="3 4">
    <name type="scientific">Cladophialophora chaetospira</name>
    <dbReference type="NCBI Taxonomy" id="386627"/>
    <lineage>
        <taxon>Eukaryota</taxon>
        <taxon>Fungi</taxon>
        <taxon>Dikarya</taxon>
        <taxon>Ascomycota</taxon>
        <taxon>Pezizomycotina</taxon>
        <taxon>Eurotiomycetes</taxon>
        <taxon>Chaetothyriomycetidae</taxon>
        <taxon>Chaetothyriales</taxon>
        <taxon>Herpotrichiellaceae</taxon>
        <taxon>Cladophialophora</taxon>
    </lineage>
</organism>
<dbReference type="InterPro" id="IPR011333">
    <property type="entry name" value="SKP1/BTB/POZ_sf"/>
</dbReference>
<dbReference type="Gene3D" id="3.30.710.10">
    <property type="entry name" value="Potassium Channel Kv1.1, Chain A"/>
    <property type="match status" value="1"/>
</dbReference>
<protein>
    <recommendedName>
        <fullName evidence="2">BTB domain-containing protein</fullName>
    </recommendedName>
</protein>
<dbReference type="Proteomes" id="UP001172673">
    <property type="component" value="Unassembled WGS sequence"/>
</dbReference>
<dbReference type="SUPFAM" id="SSF54695">
    <property type="entry name" value="POZ domain"/>
    <property type="match status" value="1"/>
</dbReference>
<proteinExistence type="predicted"/>
<dbReference type="CDD" id="cd18186">
    <property type="entry name" value="BTB_POZ_ZBTB_KLHL-like"/>
    <property type="match status" value="1"/>
</dbReference>
<feature type="region of interest" description="Disordered" evidence="1">
    <location>
        <begin position="268"/>
        <end position="293"/>
    </location>
</feature>
<name>A0AA39CJ83_9EURO</name>
<evidence type="ECO:0000259" key="2">
    <source>
        <dbReference type="PROSITE" id="PS50097"/>
    </source>
</evidence>
<dbReference type="PROSITE" id="PS50097">
    <property type="entry name" value="BTB"/>
    <property type="match status" value="1"/>
</dbReference>
<dbReference type="EMBL" id="JAPDRK010000007">
    <property type="protein sequence ID" value="KAJ9610277.1"/>
    <property type="molecule type" value="Genomic_DNA"/>
</dbReference>
<dbReference type="AlphaFoldDB" id="A0AA39CJ83"/>
<feature type="compositionally biased region" description="Polar residues" evidence="1">
    <location>
        <begin position="268"/>
        <end position="279"/>
    </location>
</feature>
<dbReference type="Pfam" id="PF00651">
    <property type="entry name" value="BTB"/>
    <property type="match status" value="1"/>
</dbReference>
<reference evidence="3" key="1">
    <citation type="submission" date="2022-10" db="EMBL/GenBank/DDBJ databases">
        <title>Culturing micro-colonial fungi from biological soil crusts in the Mojave desert and describing Neophaeococcomyces mojavensis, and introducing the new genera and species Taxawa tesnikishii.</title>
        <authorList>
            <person name="Kurbessoian T."/>
            <person name="Stajich J.E."/>
        </authorList>
    </citation>
    <scope>NUCLEOTIDE SEQUENCE</scope>
    <source>
        <strain evidence="3">TK_41</strain>
    </source>
</reference>
<feature type="compositionally biased region" description="Basic residues" evidence="1">
    <location>
        <begin position="282"/>
        <end position="293"/>
    </location>
</feature>
<evidence type="ECO:0000313" key="4">
    <source>
        <dbReference type="Proteomes" id="UP001172673"/>
    </source>
</evidence>
<dbReference type="PANTHER" id="PTHR47843:SF2">
    <property type="entry name" value="BTB DOMAIN-CONTAINING PROTEIN"/>
    <property type="match status" value="1"/>
</dbReference>
<feature type="domain" description="BTB" evidence="2">
    <location>
        <begin position="20"/>
        <end position="81"/>
    </location>
</feature>
<dbReference type="PANTHER" id="PTHR47843">
    <property type="entry name" value="BTB DOMAIN-CONTAINING PROTEIN-RELATED"/>
    <property type="match status" value="1"/>
</dbReference>
<evidence type="ECO:0000256" key="1">
    <source>
        <dbReference type="SAM" id="MobiDB-lite"/>
    </source>
</evidence>